<reference evidence="1" key="1">
    <citation type="submission" date="2020-08" db="EMBL/GenBank/DDBJ databases">
        <title>Multicomponent nature underlies the extraordinary mechanical properties of spider dragline silk.</title>
        <authorList>
            <person name="Kono N."/>
            <person name="Nakamura H."/>
            <person name="Mori M."/>
            <person name="Yoshida Y."/>
            <person name="Ohtoshi R."/>
            <person name="Malay A.D."/>
            <person name="Moran D.A.P."/>
            <person name="Tomita M."/>
            <person name="Numata K."/>
            <person name="Arakawa K."/>
        </authorList>
    </citation>
    <scope>NUCLEOTIDE SEQUENCE</scope>
</reference>
<evidence type="ECO:0000313" key="2">
    <source>
        <dbReference type="Proteomes" id="UP000887013"/>
    </source>
</evidence>
<dbReference type="Proteomes" id="UP000887013">
    <property type="component" value="Unassembled WGS sequence"/>
</dbReference>
<accession>A0A8X6QEC2</accession>
<evidence type="ECO:0000313" key="1">
    <source>
        <dbReference type="EMBL" id="GFU14463.1"/>
    </source>
</evidence>
<gene>
    <name evidence="1" type="ORF">NPIL_114951</name>
</gene>
<keyword evidence="2" id="KW-1185">Reference proteome</keyword>
<comment type="caution">
    <text evidence="1">The sequence shown here is derived from an EMBL/GenBank/DDBJ whole genome shotgun (WGS) entry which is preliminary data.</text>
</comment>
<organism evidence="1 2">
    <name type="scientific">Nephila pilipes</name>
    <name type="common">Giant wood spider</name>
    <name type="synonym">Nephila maculata</name>
    <dbReference type="NCBI Taxonomy" id="299642"/>
    <lineage>
        <taxon>Eukaryota</taxon>
        <taxon>Metazoa</taxon>
        <taxon>Ecdysozoa</taxon>
        <taxon>Arthropoda</taxon>
        <taxon>Chelicerata</taxon>
        <taxon>Arachnida</taxon>
        <taxon>Araneae</taxon>
        <taxon>Araneomorphae</taxon>
        <taxon>Entelegynae</taxon>
        <taxon>Araneoidea</taxon>
        <taxon>Nephilidae</taxon>
        <taxon>Nephila</taxon>
    </lineage>
</organism>
<dbReference type="AlphaFoldDB" id="A0A8X6QEC2"/>
<name>A0A8X6QEC2_NEPPI</name>
<sequence>MLFSVKTSSDIRSLSQKSRVSSNYAAQGKLSYMWVFHSESDFFFHVLDKIFPFRAPIRSLLCGANHITAKGFLNAKRILVRAIGTDRRGECGLSIVSDQIRGDMEHPRSVAGPF</sequence>
<protein>
    <submittedName>
        <fullName evidence="1">Uncharacterized protein</fullName>
    </submittedName>
</protein>
<dbReference type="EMBL" id="BMAW01125879">
    <property type="protein sequence ID" value="GFU14463.1"/>
    <property type="molecule type" value="Genomic_DNA"/>
</dbReference>
<proteinExistence type="predicted"/>